<evidence type="ECO:0000256" key="1">
    <source>
        <dbReference type="ARBA" id="ARBA00004141"/>
    </source>
</evidence>
<dbReference type="InterPro" id="IPR011923">
    <property type="entry name" value="RodA/MrdB"/>
</dbReference>
<keyword evidence="5 11" id="KW-0812">Transmembrane</keyword>
<feature type="transmembrane region" description="Helical" evidence="11">
    <location>
        <begin position="147"/>
        <end position="171"/>
    </location>
</feature>
<evidence type="ECO:0000256" key="6">
    <source>
        <dbReference type="ARBA" id="ARBA00022960"/>
    </source>
</evidence>
<accession>A0A9C9EMG3</accession>
<evidence type="ECO:0000256" key="4">
    <source>
        <dbReference type="ARBA" id="ARBA00022679"/>
    </source>
</evidence>
<keyword evidence="10" id="KW-0961">Cell wall biogenesis/degradation</keyword>
<comment type="caution">
    <text evidence="12">The sequence shown here is derived from an EMBL/GenBank/DDBJ whole genome shotgun (WGS) entry which is preliminary data.</text>
</comment>
<dbReference type="GO" id="GO:0071555">
    <property type="term" value="P:cell wall organization"/>
    <property type="evidence" value="ECO:0007669"/>
    <property type="project" value="UniProtKB-KW"/>
</dbReference>
<evidence type="ECO:0000256" key="8">
    <source>
        <dbReference type="ARBA" id="ARBA00022989"/>
    </source>
</evidence>
<keyword evidence="6" id="KW-0133">Cell shape</keyword>
<feature type="transmembrane region" description="Helical" evidence="11">
    <location>
        <begin position="298"/>
        <end position="319"/>
    </location>
</feature>
<evidence type="ECO:0000256" key="9">
    <source>
        <dbReference type="ARBA" id="ARBA00023136"/>
    </source>
</evidence>
<dbReference type="GO" id="GO:0008360">
    <property type="term" value="P:regulation of cell shape"/>
    <property type="evidence" value="ECO:0007669"/>
    <property type="project" value="UniProtKB-KW"/>
</dbReference>
<dbReference type="GO" id="GO:0015648">
    <property type="term" value="F:lipid-linked peptidoglycan transporter activity"/>
    <property type="evidence" value="ECO:0007669"/>
    <property type="project" value="TreeGrafter"/>
</dbReference>
<evidence type="ECO:0000256" key="2">
    <source>
        <dbReference type="ARBA" id="ARBA00022475"/>
    </source>
</evidence>
<keyword evidence="2" id="KW-1003">Cell membrane</keyword>
<reference evidence="12" key="1">
    <citation type="journal article" date="2020" name="mSystems">
        <title>Genome- and Community-Level Interaction Insights into Carbon Utilization and Element Cycling Functions of Hydrothermarchaeota in Hydrothermal Sediment.</title>
        <authorList>
            <person name="Zhou Z."/>
            <person name="Liu Y."/>
            <person name="Xu W."/>
            <person name="Pan J."/>
            <person name="Luo Z.H."/>
            <person name="Li M."/>
        </authorList>
    </citation>
    <scope>NUCLEOTIDE SEQUENCE</scope>
    <source>
        <strain evidence="12">HyVt-388</strain>
    </source>
</reference>
<dbReference type="EMBL" id="DRIG01000044">
    <property type="protein sequence ID" value="HEC78322.1"/>
    <property type="molecule type" value="Genomic_DNA"/>
</dbReference>
<dbReference type="InterPro" id="IPR018365">
    <property type="entry name" value="Cell_cycle_FtsW-rel_CS"/>
</dbReference>
<keyword evidence="7" id="KW-0573">Peptidoglycan synthesis</keyword>
<keyword evidence="4" id="KW-0808">Transferase</keyword>
<keyword evidence="3" id="KW-0328">Glycosyltransferase</keyword>
<feature type="transmembrane region" description="Helical" evidence="11">
    <location>
        <begin position="331"/>
        <end position="352"/>
    </location>
</feature>
<comment type="subcellular location">
    <subcellularLocation>
        <location evidence="1">Membrane</location>
        <topology evidence="1">Multi-pass membrane protein</topology>
    </subcellularLocation>
</comment>
<protein>
    <submittedName>
        <fullName evidence="12">Rod shape-determining protein RodA</fullName>
    </submittedName>
</protein>
<dbReference type="PANTHER" id="PTHR30474">
    <property type="entry name" value="CELL CYCLE PROTEIN"/>
    <property type="match status" value="1"/>
</dbReference>
<dbReference type="Proteomes" id="UP000885826">
    <property type="component" value="Unassembled WGS sequence"/>
</dbReference>
<dbReference type="AlphaFoldDB" id="A0A9C9EMG3"/>
<dbReference type="NCBIfam" id="TIGR02210">
    <property type="entry name" value="rodA_shape"/>
    <property type="match status" value="1"/>
</dbReference>
<dbReference type="GO" id="GO:0005886">
    <property type="term" value="C:plasma membrane"/>
    <property type="evidence" value="ECO:0007669"/>
    <property type="project" value="TreeGrafter"/>
</dbReference>
<dbReference type="PANTHER" id="PTHR30474:SF1">
    <property type="entry name" value="PEPTIDOGLYCAN GLYCOSYLTRANSFERASE MRDB"/>
    <property type="match status" value="1"/>
</dbReference>
<keyword evidence="9 11" id="KW-0472">Membrane</keyword>
<feature type="transmembrane region" description="Helical" evidence="11">
    <location>
        <begin position="122"/>
        <end position="141"/>
    </location>
</feature>
<sequence>MQKRIDLGIVVAVAALSLIGLIMIFSTAGISTFTRQLTWLAASIATAVVFSKISPRLWSTLAPFIYFGVILMLVLLLFTSDSYPKRWFKLGWINLQPSEFAKFATILFLATVLAAKKRLKNFSDILIPLLIVSIPAALIFIEPDLGAAQIFYPILILMLYWAGMPGVKLFIFFSPIISAAASFSIYIWVLYFVGLTVFLYFHKQLSDLVYGLVSNFLAGLSMPIIWNSLKPYQQQRIISFFSPWLDPKGMSWQTIQSKIAIGSGGIIGKGFLSGTQKRLEFLPERHTDFVFSCLGEEFGLVGIVLTTLIFGYLLYKILILTKETKNKFSSILASGILAWFSYQTFINIGMTLGLLPVTGVPLPFISYGGSSLLACFMAVGVCMAISKSKFKY</sequence>
<organism evidence="12 13">
    <name type="scientific">candidate division WOR-3 bacterium</name>
    <dbReference type="NCBI Taxonomy" id="2052148"/>
    <lineage>
        <taxon>Bacteria</taxon>
        <taxon>Bacteria division WOR-3</taxon>
    </lineage>
</organism>
<dbReference type="GO" id="GO:0009252">
    <property type="term" value="P:peptidoglycan biosynthetic process"/>
    <property type="evidence" value="ECO:0007669"/>
    <property type="project" value="UniProtKB-KW"/>
</dbReference>
<evidence type="ECO:0000313" key="12">
    <source>
        <dbReference type="EMBL" id="HEC78322.1"/>
    </source>
</evidence>
<feature type="transmembrane region" description="Helical" evidence="11">
    <location>
        <begin position="61"/>
        <end position="80"/>
    </location>
</feature>
<evidence type="ECO:0000256" key="10">
    <source>
        <dbReference type="ARBA" id="ARBA00023316"/>
    </source>
</evidence>
<feature type="transmembrane region" description="Helical" evidence="11">
    <location>
        <begin position="183"/>
        <end position="202"/>
    </location>
</feature>
<evidence type="ECO:0000313" key="13">
    <source>
        <dbReference type="Proteomes" id="UP000885826"/>
    </source>
</evidence>
<evidence type="ECO:0000256" key="7">
    <source>
        <dbReference type="ARBA" id="ARBA00022984"/>
    </source>
</evidence>
<dbReference type="GO" id="GO:0016757">
    <property type="term" value="F:glycosyltransferase activity"/>
    <property type="evidence" value="ECO:0007669"/>
    <property type="project" value="UniProtKB-KW"/>
</dbReference>
<dbReference type="GO" id="GO:0032153">
    <property type="term" value="C:cell division site"/>
    <property type="evidence" value="ECO:0007669"/>
    <property type="project" value="TreeGrafter"/>
</dbReference>
<proteinExistence type="predicted"/>
<feature type="transmembrane region" description="Helical" evidence="11">
    <location>
        <begin position="7"/>
        <end position="30"/>
    </location>
</feature>
<feature type="transmembrane region" description="Helical" evidence="11">
    <location>
        <begin position="364"/>
        <end position="386"/>
    </location>
</feature>
<evidence type="ECO:0000256" key="5">
    <source>
        <dbReference type="ARBA" id="ARBA00022692"/>
    </source>
</evidence>
<dbReference type="GO" id="GO:0051301">
    <property type="term" value="P:cell division"/>
    <property type="evidence" value="ECO:0007669"/>
    <property type="project" value="InterPro"/>
</dbReference>
<dbReference type="PROSITE" id="PS00428">
    <property type="entry name" value="FTSW_RODA_SPOVE"/>
    <property type="match status" value="1"/>
</dbReference>
<dbReference type="Pfam" id="PF01098">
    <property type="entry name" value="FTSW_RODA_SPOVE"/>
    <property type="match status" value="2"/>
</dbReference>
<keyword evidence="8 11" id="KW-1133">Transmembrane helix</keyword>
<dbReference type="InterPro" id="IPR001182">
    <property type="entry name" value="FtsW/RodA"/>
</dbReference>
<evidence type="ECO:0000256" key="11">
    <source>
        <dbReference type="SAM" id="Phobius"/>
    </source>
</evidence>
<dbReference type="NCBIfam" id="NF037961">
    <property type="entry name" value="RodA_shape"/>
    <property type="match status" value="1"/>
</dbReference>
<gene>
    <name evidence="12" type="primary">rodA</name>
    <name evidence="12" type="ORF">ENI34_04165</name>
</gene>
<evidence type="ECO:0000256" key="3">
    <source>
        <dbReference type="ARBA" id="ARBA00022676"/>
    </source>
</evidence>
<name>A0A9C9EMG3_UNCW3</name>